<dbReference type="Pfam" id="PF00391">
    <property type="entry name" value="PEP-utilizers"/>
    <property type="match status" value="1"/>
</dbReference>
<keyword evidence="12 17" id="KW-0598">Phosphotransferase system</keyword>
<evidence type="ECO:0000256" key="17">
    <source>
        <dbReference type="PIRNR" id="PIRNR000732"/>
    </source>
</evidence>
<dbReference type="GO" id="GO:0008965">
    <property type="term" value="F:phosphoenolpyruvate-protein phosphotransferase activity"/>
    <property type="evidence" value="ECO:0007669"/>
    <property type="project" value="UniProtKB-EC"/>
</dbReference>
<evidence type="ECO:0000256" key="18">
    <source>
        <dbReference type="PIRSR" id="PIRSR000732-1"/>
    </source>
</evidence>
<comment type="function">
    <text evidence="3 17">General (non sugar-specific) component of the phosphoenolpyruvate-dependent sugar phosphotransferase system (sugar PTS). This major carbohydrate active-transport system catalyzes the phosphorylation of incoming sugar substrates concomitantly with their translocation across the cell membrane. Enzyme I transfers the phosphoryl group from phosphoenolpyruvate (PEP) to the phosphoryl carrier protein (HPr).</text>
</comment>
<dbReference type="InterPro" id="IPR050499">
    <property type="entry name" value="PEP-utilizing_PTS_enzyme"/>
</dbReference>
<dbReference type="GO" id="GO:0009401">
    <property type="term" value="P:phosphoenolpyruvate-dependent sugar phosphotransferase system"/>
    <property type="evidence" value="ECO:0007669"/>
    <property type="project" value="UniProtKB-KW"/>
</dbReference>
<evidence type="ECO:0000256" key="4">
    <source>
        <dbReference type="ARBA" id="ARBA00004496"/>
    </source>
</evidence>
<feature type="binding site" evidence="19">
    <location>
        <position position="459"/>
    </location>
    <ligand>
        <name>phosphoenolpyruvate</name>
        <dbReference type="ChEBI" id="CHEBI:58702"/>
    </ligand>
</feature>
<accession>A0A4Y1WNM8</accession>
<dbReference type="InterPro" id="IPR008279">
    <property type="entry name" value="PEP-util_enz_mobile_dom"/>
</dbReference>
<dbReference type="PANTHER" id="PTHR46244:SF3">
    <property type="entry name" value="PHOSPHOENOLPYRUVATE-PROTEIN PHOSPHOTRANSFERASE"/>
    <property type="match status" value="1"/>
</dbReference>
<keyword evidence="10 17" id="KW-0762">Sugar transport</keyword>
<evidence type="ECO:0000259" key="23">
    <source>
        <dbReference type="Pfam" id="PF05524"/>
    </source>
</evidence>
<dbReference type="AlphaFoldDB" id="A0A4Y1WNM8"/>
<dbReference type="Proteomes" id="UP000318946">
    <property type="component" value="Chromosome"/>
</dbReference>
<evidence type="ECO:0000313" key="25">
    <source>
        <dbReference type="Proteomes" id="UP000318946"/>
    </source>
</evidence>
<feature type="binding site" evidence="19">
    <location>
        <position position="326"/>
    </location>
    <ligand>
        <name>phosphoenolpyruvate</name>
        <dbReference type="ChEBI" id="CHEBI:58702"/>
    </ligand>
</feature>
<gene>
    <name evidence="24" type="ORF">A5CBH24_00340</name>
</gene>
<evidence type="ECO:0000259" key="22">
    <source>
        <dbReference type="Pfam" id="PF02896"/>
    </source>
</evidence>
<dbReference type="RefSeq" id="WP_229090149.1">
    <property type="nucleotide sequence ID" value="NZ_AP019735.1"/>
</dbReference>
<evidence type="ECO:0000256" key="15">
    <source>
        <dbReference type="ARBA" id="ARBA00022842"/>
    </source>
</evidence>
<feature type="binding site" evidence="19">
    <location>
        <begin position="448"/>
        <end position="449"/>
    </location>
    <ligand>
        <name>phosphoenolpyruvate</name>
        <dbReference type="ChEBI" id="CHEBI:58702"/>
    </ligand>
</feature>
<sequence>MLRLRVKQAMADAVAIGRVWRYRAGAYAPSGRVVPSGERPAEQSRFDAAVAAAEGELEKLAAANEIFAAHLELAADPMLMENVAEKIAEGMTAADAVHAASGELAALFAQIDDEYLRARADDVRDVCRRILRQLVPSETDPFAAIPDGSILAADELAPSDTARIDFSRVRGVVTRRGSATSHLAILARNRNLPAVVGLGDDFDRLDDGTIVVLDGLAGELLIAPDEHTAAEYRRRMEEAEARSAAADAYASQPVTTRDGRALAVLANAGSVDEVERAIRSGADGIGLFRSEFLYMQRQDGFPDEQVQTAAYARAAELCGGRPLVIRTLDIGGDKSLPYYRFPEEENPFLGWRAIRVSLELRDMFRTQLRAILRASARGGVRVMFPMIVSLAELRDALALLEECKEELRRQEVPFDDRIPVGVMIETPAAVFMADELAAEVDFFSIGTNDLTQYVLAVDRGNRRIAAMYDTLHPAVVRAMRLTVDAAHRHGCEVGICGEFAGCAAHAELLVGLGFDELSVAPPSVPAVKERIRGLETPQAELTARRAVEAATASEVHELIGVG</sequence>
<comment type="cofactor">
    <cofactor evidence="2 17 20">
        <name>Mg(2+)</name>
        <dbReference type="ChEBI" id="CHEBI:18420"/>
    </cofactor>
</comment>
<keyword evidence="24" id="KW-0670">Pyruvate</keyword>
<dbReference type="SUPFAM" id="SSF52009">
    <property type="entry name" value="Phosphohistidine domain"/>
    <property type="match status" value="1"/>
</dbReference>
<evidence type="ECO:0000259" key="21">
    <source>
        <dbReference type="Pfam" id="PF00391"/>
    </source>
</evidence>
<evidence type="ECO:0000256" key="8">
    <source>
        <dbReference type="ARBA" id="ARBA00022448"/>
    </source>
</evidence>
<dbReference type="PIRSF" id="PIRSF000732">
    <property type="entry name" value="PTS_enzyme_I"/>
    <property type="match status" value="1"/>
</dbReference>
<feature type="binding site" evidence="20">
    <location>
        <position position="425"/>
    </location>
    <ligand>
        <name>Mg(2+)</name>
        <dbReference type="ChEBI" id="CHEBI:18420"/>
    </ligand>
</feature>
<comment type="catalytic activity">
    <reaction evidence="1 17">
        <text>L-histidyl-[protein] + phosphoenolpyruvate = N(pros)-phospho-L-histidyl-[protein] + pyruvate</text>
        <dbReference type="Rhea" id="RHEA:23880"/>
        <dbReference type="Rhea" id="RHEA-COMP:9745"/>
        <dbReference type="Rhea" id="RHEA-COMP:9746"/>
        <dbReference type="ChEBI" id="CHEBI:15361"/>
        <dbReference type="ChEBI" id="CHEBI:29979"/>
        <dbReference type="ChEBI" id="CHEBI:58702"/>
        <dbReference type="ChEBI" id="CHEBI:64837"/>
        <dbReference type="EC" id="2.7.3.9"/>
    </reaction>
</comment>
<feature type="active site" description="Tele-phosphohistidine intermediate" evidence="18">
    <location>
        <position position="182"/>
    </location>
</feature>
<organism evidence="24 25">
    <name type="scientific">Alistipes communis</name>
    <dbReference type="NCBI Taxonomy" id="2585118"/>
    <lineage>
        <taxon>Bacteria</taxon>
        <taxon>Pseudomonadati</taxon>
        <taxon>Bacteroidota</taxon>
        <taxon>Bacteroidia</taxon>
        <taxon>Bacteroidales</taxon>
        <taxon>Rikenellaceae</taxon>
        <taxon>Alistipes</taxon>
    </lineage>
</organism>
<dbReference type="Gene3D" id="1.10.274.10">
    <property type="entry name" value="PtsI, HPr-binding domain"/>
    <property type="match status" value="1"/>
</dbReference>
<feature type="active site" description="Proton donor" evidence="18">
    <location>
        <position position="496"/>
    </location>
</feature>
<dbReference type="KEGG" id="acou:A5CBH24_00340"/>
<feature type="domain" description="PEP-utilising enzyme mobile" evidence="21">
    <location>
        <begin position="145"/>
        <end position="218"/>
    </location>
</feature>
<dbReference type="InterPro" id="IPR023151">
    <property type="entry name" value="PEP_util_CS"/>
</dbReference>
<evidence type="ECO:0000256" key="11">
    <source>
        <dbReference type="ARBA" id="ARBA00022679"/>
    </source>
</evidence>
<evidence type="ECO:0000256" key="3">
    <source>
        <dbReference type="ARBA" id="ARBA00002728"/>
    </source>
</evidence>
<evidence type="ECO:0000256" key="13">
    <source>
        <dbReference type="ARBA" id="ARBA00022723"/>
    </source>
</evidence>
<evidence type="ECO:0000256" key="10">
    <source>
        <dbReference type="ARBA" id="ARBA00022597"/>
    </source>
</evidence>
<dbReference type="SUPFAM" id="SSF47831">
    <property type="entry name" value="Enzyme I of the PEP:sugar phosphotransferase system HPr-binding (sub)domain"/>
    <property type="match status" value="1"/>
</dbReference>
<dbReference type="InterPro" id="IPR006318">
    <property type="entry name" value="PTS_EI-like"/>
</dbReference>
<evidence type="ECO:0000256" key="6">
    <source>
        <dbReference type="ARBA" id="ARBA00012232"/>
    </source>
</evidence>
<name>A0A4Y1WNM8_9BACT</name>
<dbReference type="GO" id="GO:0016301">
    <property type="term" value="F:kinase activity"/>
    <property type="evidence" value="ECO:0007669"/>
    <property type="project" value="UniProtKB-KW"/>
</dbReference>
<dbReference type="Gene3D" id="3.50.30.10">
    <property type="entry name" value="Phosphohistidine domain"/>
    <property type="match status" value="1"/>
</dbReference>
<dbReference type="Gene3D" id="3.20.20.60">
    <property type="entry name" value="Phosphoenolpyruvate-binding domains"/>
    <property type="match status" value="1"/>
</dbReference>
<dbReference type="PRINTS" id="PR01736">
    <property type="entry name" value="PHPHTRNFRASE"/>
</dbReference>
<dbReference type="PROSITE" id="PS00742">
    <property type="entry name" value="PEP_ENZYMES_2"/>
    <property type="match status" value="1"/>
</dbReference>
<keyword evidence="15 17" id="KW-0460">Magnesium</keyword>
<proteinExistence type="inferred from homology"/>
<evidence type="ECO:0000256" key="5">
    <source>
        <dbReference type="ARBA" id="ARBA00007837"/>
    </source>
</evidence>
<evidence type="ECO:0000256" key="20">
    <source>
        <dbReference type="PIRSR" id="PIRSR000732-3"/>
    </source>
</evidence>
<feature type="domain" description="PEP-utilising enzyme C-terminal" evidence="22">
    <location>
        <begin position="248"/>
        <end position="534"/>
    </location>
</feature>
<evidence type="ECO:0000256" key="16">
    <source>
        <dbReference type="ARBA" id="ARBA00033235"/>
    </source>
</evidence>
<dbReference type="EMBL" id="AP019735">
    <property type="protein sequence ID" value="BBL02721.1"/>
    <property type="molecule type" value="Genomic_DNA"/>
</dbReference>
<evidence type="ECO:0000256" key="14">
    <source>
        <dbReference type="ARBA" id="ARBA00022777"/>
    </source>
</evidence>
<dbReference type="GO" id="GO:0046872">
    <property type="term" value="F:metal ion binding"/>
    <property type="evidence" value="ECO:0007669"/>
    <property type="project" value="UniProtKB-KW"/>
</dbReference>
<reference evidence="25" key="1">
    <citation type="submission" date="2019-06" db="EMBL/GenBank/DDBJ databases">
        <title>Alistipes onderdonkii subsp. vulgaris subsp. nov., Alistipes dispar sp. nov. and Alistipes communis sp. nov., isolated from human faeces, and creation of Alistipes onderdonkii subsp. onderdonkii subsp. nov.</title>
        <authorList>
            <person name="Sakamoto M."/>
            <person name="Ikeyama N."/>
            <person name="Ogata Y."/>
            <person name="Suda W."/>
            <person name="Iino T."/>
            <person name="Hattori M."/>
            <person name="Ohkuma M."/>
        </authorList>
    </citation>
    <scope>NUCLEOTIDE SEQUENCE [LARGE SCALE GENOMIC DNA]</scope>
    <source>
        <strain evidence="25">5CBH24</strain>
    </source>
</reference>
<dbReference type="InterPro" id="IPR040442">
    <property type="entry name" value="Pyrv_kinase-like_dom_sf"/>
</dbReference>
<evidence type="ECO:0000256" key="19">
    <source>
        <dbReference type="PIRSR" id="PIRSR000732-2"/>
    </source>
</evidence>
<comment type="similarity">
    <text evidence="5 17">Belongs to the PEP-utilizing enzyme family.</text>
</comment>
<dbReference type="GeneID" id="78340756"/>
<dbReference type="InterPro" id="IPR008731">
    <property type="entry name" value="PTS_EIN"/>
</dbReference>
<evidence type="ECO:0000313" key="24">
    <source>
        <dbReference type="EMBL" id="BBL02721.1"/>
    </source>
</evidence>
<keyword evidence="14 17" id="KW-0418">Kinase</keyword>
<keyword evidence="9 17" id="KW-0963">Cytoplasm</keyword>
<feature type="binding site" evidence="19">
    <location>
        <position position="289"/>
    </location>
    <ligand>
        <name>phosphoenolpyruvate</name>
        <dbReference type="ChEBI" id="CHEBI:58702"/>
    </ligand>
</feature>
<dbReference type="Pfam" id="PF05524">
    <property type="entry name" value="PEP-utilisers_N"/>
    <property type="match status" value="1"/>
</dbReference>
<dbReference type="InterPro" id="IPR000121">
    <property type="entry name" value="PEP_util_C"/>
</dbReference>
<dbReference type="PANTHER" id="PTHR46244">
    <property type="entry name" value="PHOSPHOENOLPYRUVATE-PROTEIN PHOSPHOTRANSFERASE"/>
    <property type="match status" value="1"/>
</dbReference>
<keyword evidence="25" id="KW-1185">Reference proteome</keyword>
<dbReference type="InterPro" id="IPR036637">
    <property type="entry name" value="Phosphohistidine_dom_sf"/>
</dbReference>
<evidence type="ECO:0000256" key="12">
    <source>
        <dbReference type="ARBA" id="ARBA00022683"/>
    </source>
</evidence>
<dbReference type="GO" id="GO:0005737">
    <property type="term" value="C:cytoplasm"/>
    <property type="evidence" value="ECO:0007669"/>
    <property type="project" value="UniProtKB-SubCell"/>
</dbReference>
<dbReference type="InterPro" id="IPR024692">
    <property type="entry name" value="PTS_EI"/>
</dbReference>
<dbReference type="InterPro" id="IPR036618">
    <property type="entry name" value="PtsI_HPr-bd_sf"/>
</dbReference>
<feature type="domain" description="Phosphotransferase system enzyme I N-terminal" evidence="23">
    <location>
        <begin position="10"/>
        <end position="119"/>
    </location>
</feature>
<protein>
    <recommendedName>
        <fullName evidence="7 17">Phosphoenolpyruvate-protein phosphotransferase</fullName>
        <ecNumber evidence="6 17">2.7.3.9</ecNumber>
    </recommendedName>
    <alternativeName>
        <fullName evidence="16 17">Phosphotransferase system, enzyme I</fullName>
    </alternativeName>
</protein>
<keyword evidence="13 17" id="KW-0479">Metal-binding</keyword>
<evidence type="ECO:0000256" key="2">
    <source>
        <dbReference type="ARBA" id="ARBA00001946"/>
    </source>
</evidence>
<dbReference type="EC" id="2.7.3.9" evidence="6 17"/>
<evidence type="ECO:0000256" key="1">
    <source>
        <dbReference type="ARBA" id="ARBA00000683"/>
    </source>
</evidence>
<feature type="binding site" evidence="20">
    <location>
        <position position="449"/>
    </location>
    <ligand>
        <name>Mg(2+)</name>
        <dbReference type="ChEBI" id="CHEBI:18420"/>
    </ligand>
</feature>
<dbReference type="NCBIfam" id="TIGR01417">
    <property type="entry name" value="PTS_I_fam"/>
    <property type="match status" value="1"/>
</dbReference>
<keyword evidence="11 17" id="KW-0808">Transferase</keyword>
<evidence type="ECO:0000256" key="7">
    <source>
        <dbReference type="ARBA" id="ARBA00016544"/>
    </source>
</evidence>
<keyword evidence="8 17" id="KW-0813">Transport</keyword>
<dbReference type="Pfam" id="PF02896">
    <property type="entry name" value="PEP-utilizers_C"/>
    <property type="match status" value="1"/>
</dbReference>
<comment type="subcellular location">
    <subcellularLocation>
        <location evidence="4 17">Cytoplasm</location>
    </subcellularLocation>
</comment>
<evidence type="ECO:0000256" key="9">
    <source>
        <dbReference type="ARBA" id="ARBA00022490"/>
    </source>
</evidence>
<dbReference type="InterPro" id="IPR015813">
    <property type="entry name" value="Pyrv/PenolPyrv_kinase-like_dom"/>
</dbReference>
<dbReference type="SUPFAM" id="SSF51621">
    <property type="entry name" value="Phosphoenolpyruvate/pyruvate domain"/>
    <property type="match status" value="1"/>
</dbReference>